<dbReference type="InterPro" id="IPR015943">
    <property type="entry name" value="WD40/YVTN_repeat-like_dom_sf"/>
</dbReference>
<dbReference type="RefSeq" id="WP_378066729.1">
    <property type="nucleotide sequence ID" value="NZ_JBHSBL010000012.1"/>
</dbReference>
<dbReference type="SUPFAM" id="SSF50969">
    <property type="entry name" value="YVTN repeat-like/Quinoprotein amine dehydrogenase"/>
    <property type="match status" value="1"/>
</dbReference>
<organism evidence="1 2">
    <name type="scientific">Actinoplanes subglobosus</name>
    <dbReference type="NCBI Taxonomy" id="1547892"/>
    <lineage>
        <taxon>Bacteria</taxon>
        <taxon>Bacillati</taxon>
        <taxon>Actinomycetota</taxon>
        <taxon>Actinomycetes</taxon>
        <taxon>Micromonosporales</taxon>
        <taxon>Micromonosporaceae</taxon>
        <taxon>Actinoplanes</taxon>
    </lineage>
</organism>
<proteinExistence type="predicted"/>
<dbReference type="InterPro" id="IPR011044">
    <property type="entry name" value="Quino_amine_DH_bsu"/>
</dbReference>
<protein>
    <recommendedName>
        <fullName evidence="3">Ig-like domain repeat protein</fullName>
    </recommendedName>
</protein>
<name>A0ABV8IP55_9ACTN</name>
<dbReference type="EMBL" id="JBHSBL010000012">
    <property type="protein sequence ID" value="MFC4065751.1"/>
    <property type="molecule type" value="Genomic_DNA"/>
</dbReference>
<keyword evidence="2" id="KW-1185">Reference proteome</keyword>
<comment type="caution">
    <text evidence="1">The sequence shown here is derived from an EMBL/GenBank/DDBJ whole genome shotgun (WGS) entry which is preliminary data.</text>
</comment>
<accession>A0ABV8IP55</accession>
<dbReference type="Proteomes" id="UP001595867">
    <property type="component" value="Unassembled WGS sequence"/>
</dbReference>
<evidence type="ECO:0000313" key="2">
    <source>
        <dbReference type="Proteomes" id="UP001595867"/>
    </source>
</evidence>
<gene>
    <name evidence="1" type="ORF">ACFO0C_12490</name>
</gene>
<sequence length="668" mass="70339">MRTSRVALAAAVLAGATAIGFGVSIGTASADTFAALPIKSFGDIAVDGVHKRVFVSDPTTGKIVATDFRGRSVGELGGLTGVDGLALSADSNLLYAAVRGANKVVAVSTTTVTASDSYELGASVRLTDVAAPVNGKLWFSGEVAVLTGGFGSIDLATRAVQVHDNAVDGISFSAGARLFTGTSAPGLLVLAETAMSAGNSAVYDISSGAETLKLKTDWLNEAVLDLDLTGEGTRLLPVTYNGVRSIDLADGAQQRIFNDLRFFGAADVAHDGRIAVGVHNTTDAADVHVYQDGAATAEKTFSLGLRDIADHGLAWEPGGSILFAVSDSGDFRLHVLNDPTSSPDDTPSGPPLELHMNFIGAPLTAPRNVPLTFSGFILAAGNIPLPAGSELTVTRTDMESPAGRSLGTVRTDADGMFPVADTPTSGGAVRYTFAYAGSTRFAPMTGDWTVEVSRGKTSLTLARSPQPAVYTYGSTVTLSAKLGATYKNRSVEFWADPYGADQPARLLKRVTVDAAGRATATIKPTRTTAVSARFTGDPGYLPTSVGFTLLTRVNASTALSRHYKTAKIGKTTYQFFRKSKDPLITQTMTPHPGRKVRTIIEYYSGGKWRLWSGRETRLSTTGKASFTFVTGVRVGRKFRVRAEYIPGKAGDSLNYGTQGAWKYFTYTK</sequence>
<dbReference type="Gene3D" id="2.130.10.10">
    <property type="entry name" value="YVTN repeat-like/Quinoprotein amine dehydrogenase"/>
    <property type="match status" value="1"/>
</dbReference>
<reference evidence="2" key="1">
    <citation type="journal article" date="2019" name="Int. J. Syst. Evol. Microbiol.">
        <title>The Global Catalogue of Microorganisms (GCM) 10K type strain sequencing project: providing services to taxonomists for standard genome sequencing and annotation.</title>
        <authorList>
            <consortium name="The Broad Institute Genomics Platform"/>
            <consortium name="The Broad Institute Genome Sequencing Center for Infectious Disease"/>
            <person name="Wu L."/>
            <person name="Ma J."/>
        </authorList>
    </citation>
    <scope>NUCLEOTIDE SEQUENCE [LARGE SCALE GENOMIC DNA]</scope>
    <source>
        <strain evidence="2">TBRC 5832</strain>
    </source>
</reference>
<evidence type="ECO:0008006" key="3">
    <source>
        <dbReference type="Google" id="ProtNLM"/>
    </source>
</evidence>
<evidence type="ECO:0000313" key="1">
    <source>
        <dbReference type="EMBL" id="MFC4065751.1"/>
    </source>
</evidence>